<dbReference type="NCBIfam" id="TIGR03102">
    <property type="entry name" value="halo_cynanin"/>
    <property type="match status" value="1"/>
</dbReference>
<feature type="binding site" evidence="3">
    <location>
        <position position="103"/>
    </location>
    <ligand>
        <name>Cu cation</name>
        <dbReference type="ChEBI" id="CHEBI:23378"/>
    </ligand>
</feature>
<proteinExistence type="predicted"/>
<feature type="binding site" evidence="3">
    <location>
        <position position="150"/>
    </location>
    <ligand>
        <name>Cu cation</name>
        <dbReference type="ChEBI" id="CHEBI:23378"/>
    </ligand>
</feature>
<dbReference type="CDD" id="cd04220">
    <property type="entry name" value="Halocyanin"/>
    <property type="match status" value="1"/>
</dbReference>
<dbReference type="SUPFAM" id="SSF49503">
    <property type="entry name" value="Cupredoxins"/>
    <property type="match status" value="1"/>
</dbReference>
<dbReference type="GO" id="GO:0005507">
    <property type="term" value="F:copper ion binding"/>
    <property type="evidence" value="ECO:0007669"/>
    <property type="project" value="InterPro"/>
</dbReference>
<sequence length="158" mass="15767">MTLGTLAGCAGGDGGDGSSDDGGSDGDGGSEPGQPADDVPDEIDEYLADASGYDGTIADYTGEDEVTVAVGAGDVGFAFDPAAIRIDAGTTVVWEWTGEGGAHNVESAEGSASEFSSGDPVDSDSETFEQTFDAAGIELYLCSPHEANGMLGGIEVLE</sequence>
<evidence type="ECO:0000256" key="4">
    <source>
        <dbReference type="SAM" id="MobiDB-lite"/>
    </source>
</evidence>
<feature type="domain" description="Blue (type 1) copper" evidence="5">
    <location>
        <begin position="67"/>
        <end position="156"/>
    </location>
</feature>
<dbReference type="STRING" id="1230454.C461_03427"/>
<comment type="caution">
    <text evidence="6">The sequence shown here is derived from an EMBL/GenBank/DDBJ whole genome shotgun (WGS) entry which is preliminary data.</text>
</comment>
<keyword evidence="7" id="KW-1185">Reference proteome</keyword>
<feature type="region of interest" description="Disordered" evidence="4">
    <location>
        <begin position="1"/>
        <end position="42"/>
    </location>
</feature>
<dbReference type="EMBL" id="AOJI01000017">
    <property type="protein sequence ID" value="EMA68648.1"/>
    <property type="molecule type" value="Genomic_DNA"/>
</dbReference>
<dbReference type="Pfam" id="PF00127">
    <property type="entry name" value="Copper-bind"/>
    <property type="match status" value="1"/>
</dbReference>
<keyword evidence="2 3" id="KW-0186">Copper</keyword>
<dbReference type="AlphaFoldDB" id="M0PFI2"/>
<evidence type="ECO:0000256" key="3">
    <source>
        <dbReference type="PIRSR" id="PIRSR602387-1"/>
    </source>
</evidence>
<dbReference type="InterPro" id="IPR002387">
    <property type="entry name" value="Plastocyanin"/>
</dbReference>
<dbReference type="InterPro" id="IPR000923">
    <property type="entry name" value="BlueCu_1"/>
</dbReference>
<dbReference type="Gene3D" id="2.60.40.420">
    <property type="entry name" value="Cupredoxins - blue copper proteins"/>
    <property type="match status" value="1"/>
</dbReference>
<dbReference type="PRINTS" id="PR00157">
    <property type="entry name" value="PLASTOCYANIN"/>
</dbReference>
<organism evidence="6 7">
    <name type="scientific">Halorubrum aidingense JCM 13560</name>
    <dbReference type="NCBI Taxonomy" id="1230454"/>
    <lineage>
        <taxon>Archaea</taxon>
        <taxon>Methanobacteriati</taxon>
        <taxon>Methanobacteriota</taxon>
        <taxon>Stenosarchaea group</taxon>
        <taxon>Halobacteria</taxon>
        <taxon>Halobacteriales</taxon>
        <taxon>Haloferacaceae</taxon>
        <taxon>Halorubrum</taxon>
    </lineage>
</organism>
<evidence type="ECO:0000259" key="5">
    <source>
        <dbReference type="Pfam" id="PF00127"/>
    </source>
</evidence>
<protein>
    <submittedName>
        <fullName evidence="6">Halocyanin domain protein</fullName>
    </submittedName>
</protein>
<feature type="binding site" evidence="3">
    <location>
        <position position="142"/>
    </location>
    <ligand>
        <name>Cu cation</name>
        <dbReference type="ChEBI" id="CHEBI:23378"/>
    </ligand>
</feature>
<comment type="cofactor">
    <cofactor evidence="3">
        <name>Cu(2+)</name>
        <dbReference type="ChEBI" id="CHEBI:29036"/>
    </cofactor>
    <text evidence="3">The crystal structure with reduced Cu(1+) has also been determined.</text>
</comment>
<dbReference type="InterPro" id="IPR008972">
    <property type="entry name" value="Cupredoxin"/>
</dbReference>
<name>M0PFI2_9EURY</name>
<dbReference type="GO" id="GO:0009055">
    <property type="term" value="F:electron transfer activity"/>
    <property type="evidence" value="ECO:0007669"/>
    <property type="project" value="InterPro"/>
</dbReference>
<keyword evidence="1 3" id="KW-0479">Metal-binding</keyword>
<accession>M0PFI2</accession>
<evidence type="ECO:0000256" key="2">
    <source>
        <dbReference type="ARBA" id="ARBA00023008"/>
    </source>
</evidence>
<evidence type="ECO:0000313" key="7">
    <source>
        <dbReference type="Proteomes" id="UP000011575"/>
    </source>
</evidence>
<evidence type="ECO:0000256" key="1">
    <source>
        <dbReference type="ARBA" id="ARBA00022723"/>
    </source>
</evidence>
<dbReference type="InterPro" id="IPR017533">
    <property type="entry name" value="Halocyanin"/>
</dbReference>
<evidence type="ECO:0000313" key="6">
    <source>
        <dbReference type="EMBL" id="EMA68648.1"/>
    </source>
</evidence>
<feature type="binding site" evidence="3">
    <location>
        <position position="145"/>
    </location>
    <ligand>
        <name>Cu cation</name>
        <dbReference type="ChEBI" id="CHEBI:23378"/>
    </ligand>
</feature>
<dbReference type="Proteomes" id="UP000011575">
    <property type="component" value="Unassembled WGS sequence"/>
</dbReference>
<dbReference type="PATRIC" id="fig|1230454.4.peg.708"/>
<gene>
    <name evidence="6" type="ORF">C461_03427</name>
</gene>
<reference evidence="6 7" key="1">
    <citation type="journal article" date="2014" name="PLoS Genet.">
        <title>Phylogenetically driven sequencing of extremely halophilic archaea reveals strategies for static and dynamic osmo-response.</title>
        <authorList>
            <person name="Becker E.A."/>
            <person name="Seitzer P.M."/>
            <person name="Tritt A."/>
            <person name="Larsen D."/>
            <person name="Krusor M."/>
            <person name="Yao A.I."/>
            <person name="Wu D."/>
            <person name="Madern D."/>
            <person name="Eisen J.A."/>
            <person name="Darling A.E."/>
            <person name="Facciotti M.T."/>
        </authorList>
    </citation>
    <scope>NUCLEOTIDE SEQUENCE [LARGE SCALE GENOMIC DNA]</scope>
    <source>
        <strain evidence="6 7">JCM 13560</strain>
    </source>
</reference>